<evidence type="ECO:0000256" key="7">
    <source>
        <dbReference type="SAM" id="Coils"/>
    </source>
</evidence>
<dbReference type="PANTHER" id="PTHR33602">
    <property type="entry name" value="REGULATORY PROTEIN RECX FAMILY PROTEIN"/>
    <property type="match status" value="1"/>
</dbReference>
<organism evidence="11 12">
    <name type="scientific">Lentilactobacillus senioris DSM 24302 = JCM 17472</name>
    <dbReference type="NCBI Taxonomy" id="1423802"/>
    <lineage>
        <taxon>Bacteria</taxon>
        <taxon>Bacillati</taxon>
        <taxon>Bacillota</taxon>
        <taxon>Bacilli</taxon>
        <taxon>Lactobacillales</taxon>
        <taxon>Lactobacillaceae</taxon>
        <taxon>Lentilactobacillus</taxon>
    </lineage>
</organism>
<sequence>MKKITKIEAQRRKGRYNIYLDDQYAFPISEDVLINFQIFKGMEVDDQLQQRMQEADTVSKLYNRALNYLAHQLRSVEEVKTKLAELTDDEQRIAEVIKRLEDQQLLNDQRYAESYVRTVVNEAQKGPGAIRNQLQLKKIAGNDIEAAIQTYYPVTNQIEIGKKVAQNQLKKNRREAGKMAVDKTRQTLYRRGFVSETIEIIMQEVVDDSVYKDDQENIQRVAEKYWHKFRAEENYKRIQKTKQALYRKGFGLDDIEKIINELN</sequence>
<evidence type="ECO:0000256" key="1">
    <source>
        <dbReference type="ARBA" id="ARBA00003529"/>
    </source>
</evidence>
<evidence type="ECO:0000313" key="11">
    <source>
        <dbReference type="EMBL" id="KRM93083.1"/>
    </source>
</evidence>
<dbReference type="HAMAP" id="MF_01114">
    <property type="entry name" value="RecX"/>
    <property type="match status" value="1"/>
</dbReference>
<dbReference type="Pfam" id="PF21981">
    <property type="entry name" value="RecX_HTH3"/>
    <property type="match status" value="1"/>
</dbReference>
<dbReference type="RefSeq" id="WP_056978475.1">
    <property type="nucleotide sequence ID" value="NZ_AYZR01000009.1"/>
</dbReference>
<comment type="subcellular location">
    <subcellularLocation>
        <location evidence="2 6">Cytoplasm</location>
    </subcellularLocation>
</comment>
<protein>
    <recommendedName>
        <fullName evidence="4 6">Regulatory protein RecX</fullName>
    </recommendedName>
</protein>
<dbReference type="GO" id="GO:0006282">
    <property type="term" value="P:regulation of DNA repair"/>
    <property type="evidence" value="ECO:0007669"/>
    <property type="project" value="UniProtKB-UniRule"/>
</dbReference>
<dbReference type="Proteomes" id="UP000051256">
    <property type="component" value="Unassembled WGS sequence"/>
</dbReference>
<dbReference type="AlphaFoldDB" id="A0A0R2CYA8"/>
<dbReference type="InterPro" id="IPR003783">
    <property type="entry name" value="Regulatory_RecX"/>
</dbReference>
<feature type="domain" description="RecX first three-helical" evidence="10">
    <location>
        <begin position="62"/>
        <end position="100"/>
    </location>
</feature>
<evidence type="ECO:0000256" key="6">
    <source>
        <dbReference type="HAMAP-Rule" id="MF_01114"/>
    </source>
</evidence>
<dbReference type="InterPro" id="IPR053925">
    <property type="entry name" value="RecX_HTH_3rd"/>
</dbReference>
<keyword evidence="7" id="KW-0175">Coiled coil</keyword>
<proteinExistence type="inferred from homology"/>
<evidence type="ECO:0000259" key="8">
    <source>
        <dbReference type="Pfam" id="PF02631"/>
    </source>
</evidence>
<dbReference type="PANTHER" id="PTHR33602:SF1">
    <property type="entry name" value="REGULATORY PROTEIN RECX FAMILY PROTEIN"/>
    <property type="match status" value="1"/>
</dbReference>
<comment type="caution">
    <text evidence="11">The sequence shown here is derived from an EMBL/GenBank/DDBJ whole genome shotgun (WGS) entry which is preliminary data.</text>
</comment>
<dbReference type="Pfam" id="PF21982">
    <property type="entry name" value="RecX_HTH1"/>
    <property type="match status" value="1"/>
</dbReference>
<name>A0A0R2CYA8_9LACO</name>
<dbReference type="STRING" id="1423802.FC56_GL000747"/>
<feature type="domain" description="RecX second three-helical" evidence="8">
    <location>
        <begin position="107"/>
        <end position="148"/>
    </location>
</feature>
<evidence type="ECO:0000313" key="12">
    <source>
        <dbReference type="Proteomes" id="UP000051256"/>
    </source>
</evidence>
<keyword evidence="12" id="KW-1185">Reference proteome</keyword>
<dbReference type="GO" id="GO:0005737">
    <property type="term" value="C:cytoplasm"/>
    <property type="evidence" value="ECO:0007669"/>
    <property type="project" value="UniProtKB-SubCell"/>
</dbReference>
<evidence type="ECO:0000256" key="4">
    <source>
        <dbReference type="ARBA" id="ARBA00018111"/>
    </source>
</evidence>
<dbReference type="InterPro" id="IPR053926">
    <property type="entry name" value="RecX_HTH_1st"/>
</dbReference>
<keyword evidence="5 6" id="KW-0963">Cytoplasm</keyword>
<dbReference type="EMBL" id="AYZR01000009">
    <property type="protein sequence ID" value="KRM93083.1"/>
    <property type="molecule type" value="Genomic_DNA"/>
</dbReference>
<dbReference type="PATRIC" id="fig|1423802.4.peg.758"/>
<accession>A0A0R2CYA8</accession>
<evidence type="ECO:0000256" key="2">
    <source>
        <dbReference type="ARBA" id="ARBA00004496"/>
    </source>
</evidence>
<evidence type="ECO:0000259" key="10">
    <source>
        <dbReference type="Pfam" id="PF21982"/>
    </source>
</evidence>
<evidence type="ECO:0000256" key="3">
    <source>
        <dbReference type="ARBA" id="ARBA00009695"/>
    </source>
</evidence>
<comment type="similarity">
    <text evidence="3 6">Belongs to the RecX family.</text>
</comment>
<evidence type="ECO:0000259" key="9">
    <source>
        <dbReference type="Pfam" id="PF21981"/>
    </source>
</evidence>
<reference evidence="11 12" key="1">
    <citation type="journal article" date="2015" name="Genome Announc.">
        <title>Expanding the biotechnology potential of lactobacilli through comparative genomics of 213 strains and associated genera.</title>
        <authorList>
            <person name="Sun Z."/>
            <person name="Harris H.M."/>
            <person name="McCann A."/>
            <person name="Guo C."/>
            <person name="Argimon S."/>
            <person name="Zhang W."/>
            <person name="Yang X."/>
            <person name="Jeffery I.B."/>
            <person name="Cooney J.C."/>
            <person name="Kagawa T.F."/>
            <person name="Liu W."/>
            <person name="Song Y."/>
            <person name="Salvetti E."/>
            <person name="Wrobel A."/>
            <person name="Rasinkangas P."/>
            <person name="Parkhill J."/>
            <person name="Rea M.C."/>
            <person name="O'Sullivan O."/>
            <person name="Ritari J."/>
            <person name="Douillard F.P."/>
            <person name="Paul Ross R."/>
            <person name="Yang R."/>
            <person name="Briner A.E."/>
            <person name="Felis G.E."/>
            <person name="de Vos W.M."/>
            <person name="Barrangou R."/>
            <person name="Klaenhammer T.R."/>
            <person name="Caufield P.W."/>
            <person name="Cui Y."/>
            <person name="Zhang H."/>
            <person name="O'Toole P.W."/>
        </authorList>
    </citation>
    <scope>NUCLEOTIDE SEQUENCE [LARGE SCALE GENOMIC DNA]</scope>
    <source>
        <strain evidence="11 12">DSM 24302</strain>
    </source>
</reference>
<feature type="domain" description="RecX third three-helical" evidence="9">
    <location>
        <begin position="213"/>
        <end position="259"/>
    </location>
</feature>
<comment type="function">
    <text evidence="1 6">Modulates RecA activity.</text>
</comment>
<dbReference type="Gene3D" id="1.10.10.10">
    <property type="entry name" value="Winged helix-like DNA-binding domain superfamily/Winged helix DNA-binding domain"/>
    <property type="match status" value="4"/>
</dbReference>
<dbReference type="InterPro" id="IPR053924">
    <property type="entry name" value="RecX_HTH_2nd"/>
</dbReference>
<dbReference type="Pfam" id="PF02631">
    <property type="entry name" value="RecX_HTH2"/>
    <property type="match status" value="1"/>
</dbReference>
<gene>
    <name evidence="6" type="primary">recX</name>
    <name evidence="11" type="ORF">FC56_GL000747</name>
</gene>
<feature type="coiled-coil region" evidence="7">
    <location>
        <begin position="69"/>
        <end position="103"/>
    </location>
</feature>
<dbReference type="InterPro" id="IPR036388">
    <property type="entry name" value="WH-like_DNA-bd_sf"/>
</dbReference>
<evidence type="ECO:0000256" key="5">
    <source>
        <dbReference type="ARBA" id="ARBA00022490"/>
    </source>
</evidence>